<evidence type="ECO:0000256" key="2">
    <source>
        <dbReference type="ARBA" id="ARBA00022448"/>
    </source>
</evidence>
<keyword evidence="4" id="KW-0592">Phosphate transport</keyword>
<keyword evidence="3 4" id="KW-0732">Signal</keyword>
<dbReference type="GO" id="GO:0006817">
    <property type="term" value="P:phosphate ion transport"/>
    <property type="evidence" value="ECO:0007669"/>
    <property type="project" value="UniProtKB-UniRule"/>
</dbReference>
<evidence type="ECO:0000256" key="4">
    <source>
        <dbReference type="RuleBase" id="RU367119"/>
    </source>
</evidence>
<gene>
    <name evidence="6" type="ORF">AWY79_03840</name>
    <name evidence="7" type="ORF">EDC59_1183</name>
</gene>
<dbReference type="Proteomes" id="UP000055611">
    <property type="component" value="Chromosome"/>
</dbReference>
<comment type="similarity">
    <text evidence="1 4">Belongs to the PstS family.</text>
</comment>
<dbReference type="Gene3D" id="3.40.190.10">
    <property type="entry name" value="Periplasmic binding protein-like II"/>
    <property type="match status" value="2"/>
</dbReference>
<evidence type="ECO:0000313" key="9">
    <source>
        <dbReference type="Proteomes" id="UP000295506"/>
    </source>
</evidence>
<proteinExistence type="inferred from homology"/>
<dbReference type="InterPro" id="IPR050811">
    <property type="entry name" value="Phosphate_ABC_transporter"/>
</dbReference>
<dbReference type="PANTHER" id="PTHR30570">
    <property type="entry name" value="PERIPLASMIC PHOSPHATE BINDING COMPONENT OF PHOSPHATE ABC TRANSPORTER"/>
    <property type="match status" value="1"/>
</dbReference>
<protein>
    <recommendedName>
        <fullName evidence="4">Phosphate-binding protein</fullName>
    </recommendedName>
</protein>
<dbReference type="RefSeq" id="WP_066800526.1">
    <property type="nucleotide sequence ID" value="NZ_CP014206.1"/>
</dbReference>
<evidence type="ECO:0000313" key="7">
    <source>
        <dbReference type="EMBL" id="TDT81984.1"/>
    </source>
</evidence>
<name>A0A126QKK8_9BACT</name>
<feature type="signal peptide" evidence="4">
    <location>
        <begin position="1"/>
        <end position="22"/>
    </location>
</feature>
<organism evidence="7 9">
    <name type="scientific">Pseudodesulfovibrio indicus</name>
    <dbReference type="NCBI Taxonomy" id="1716143"/>
    <lineage>
        <taxon>Bacteria</taxon>
        <taxon>Pseudomonadati</taxon>
        <taxon>Thermodesulfobacteriota</taxon>
        <taxon>Desulfovibrionia</taxon>
        <taxon>Desulfovibrionales</taxon>
        <taxon>Desulfovibrionaceae</taxon>
    </lineage>
</organism>
<evidence type="ECO:0000256" key="3">
    <source>
        <dbReference type="ARBA" id="ARBA00022729"/>
    </source>
</evidence>
<evidence type="ECO:0000256" key="1">
    <source>
        <dbReference type="ARBA" id="ARBA00008725"/>
    </source>
</evidence>
<keyword evidence="8" id="KW-1185">Reference proteome</keyword>
<evidence type="ECO:0000259" key="5">
    <source>
        <dbReference type="Pfam" id="PF12849"/>
    </source>
</evidence>
<dbReference type="AlphaFoldDB" id="A0A126QKK8"/>
<dbReference type="CDD" id="cd13566">
    <property type="entry name" value="PBP2_phosphate"/>
    <property type="match status" value="1"/>
</dbReference>
<dbReference type="KEGG" id="dej:AWY79_03840"/>
<dbReference type="PANTHER" id="PTHR30570:SF1">
    <property type="entry name" value="PHOSPHATE-BINDING PROTEIN PSTS"/>
    <property type="match status" value="1"/>
</dbReference>
<dbReference type="SUPFAM" id="SSF53850">
    <property type="entry name" value="Periplasmic binding protein-like II"/>
    <property type="match status" value="1"/>
</dbReference>
<keyword evidence="2 4" id="KW-0813">Transport</keyword>
<dbReference type="OrthoDB" id="9783488at2"/>
<feature type="domain" description="PBP" evidence="5">
    <location>
        <begin position="23"/>
        <end position="254"/>
    </location>
</feature>
<reference evidence="6 8" key="1">
    <citation type="journal article" date="2016" name="Front. Microbiol.">
        <title>Genome Sequence of the Piezophilic, Mesophilic Sulfate-Reducing Bacterium Desulfovibrio indicus J2T.</title>
        <authorList>
            <person name="Cao J."/>
            <person name="Maignien L."/>
            <person name="Shao Z."/>
            <person name="Alain K."/>
            <person name="Jebbar M."/>
        </authorList>
    </citation>
    <scope>NUCLEOTIDE SEQUENCE [LARGE SCALE GENOMIC DNA]</scope>
    <source>
        <strain evidence="6 8">J2</strain>
    </source>
</reference>
<dbReference type="GO" id="GO:0042301">
    <property type="term" value="F:phosphate ion binding"/>
    <property type="evidence" value="ECO:0007669"/>
    <property type="project" value="UniProtKB-UniRule"/>
</dbReference>
<dbReference type="InterPro" id="IPR011862">
    <property type="entry name" value="Phos-bd"/>
</dbReference>
<accession>A0A126QKK8</accession>
<feature type="chain" id="PRO_5041745729" description="Phosphate-binding protein" evidence="4">
    <location>
        <begin position="23"/>
        <end position="269"/>
    </location>
</feature>
<dbReference type="EMBL" id="SOBK01000018">
    <property type="protein sequence ID" value="TDT81984.1"/>
    <property type="molecule type" value="Genomic_DNA"/>
</dbReference>
<evidence type="ECO:0000313" key="6">
    <source>
        <dbReference type="EMBL" id="AMK10309.1"/>
    </source>
</evidence>
<sequence>MKKLLIAFVTLAVLSVSALSFAAEIRVKGSTTVDPAMKKLVAAYQTANPGVNFSISATGSGDGAKAIINKTADIGMMSRDMKSAEVEKCKANGIEPVQFVIALDCLVPIVHPSNPVSAVTTAQLKDIYQDKIRNWKDVGGSDGMIALFSRETNSGTYEVWHEKVMEKEDEFDLVSRMPSNAAMAAKIAGNSKGIGYVGLGFLNPKIKALTVNGVVPSVATGKDGSYPLSRGLNLYTGGQPTGETAKFIDFVMSPAGQKIIAEVGFVPVN</sequence>
<dbReference type="EMBL" id="CP014206">
    <property type="protein sequence ID" value="AMK10309.1"/>
    <property type="molecule type" value="Genomic_DNA"/>
</dbReference>
<dbReference type="InterPro" id="IPR024370">
    <property type="entry name" value="PBP_domain"/>
</dbReference>
<comment type="function">
    <text evidence="4">Involved in the system for phosphate transport across the cytoplasmic membrane.</text>
</comment>
<reference evidence="7 9" key="2">
    <citation type="submission" date="2019-03" db="EMBL/GenBank/DDBJ databases">
        <title>Genomic Encyclopedia of Type Strains, Phase IV (KMG-IV): sequencing the most valuable type-strain genomes for metagenomic binning, comparative biology and taxonomic classification.</title>
        <authorList>
            <person name="Goeker M."/>
        </authorList>
    </citation>
    <scope>NUCLEOTIDE SEQUENCE [LARGE SCALE GENOMIC DNA]</scope>
    <source>
        <strain evidence="7 9">DSM 101483</strain>
    </source>
</reference>
<dbReference type="NCBIfam" id="TIGR02136">
    <property type="entry name" value="ptsS_2"/>
    <property type="match status" value="1"/>
</dbReference>
<dbReference type="Proteomes" id="UP000295506">
    <property type="component" value="Unassembled WGS sequence"/>
</dbReference>
<evidence type="ECO:0000313" key="8">
    <source>
        <dbReference type="Proteomes" id="UP000055611"/>
    </source>
</evidence>
<dbReference type="Pfam" id="PF12849">
    <property type="entry name" value="PBP_like_2"/>
    <property type="match status" value="1"/>
</dbReference>